<feature type="region of interest" description="Disordered" evidence="1">
    <location>
        <begin position="264"/>
        <end position="293"/>
    </location>
</feature>
<dbReference type="GeneID" id="19158507"/>
<proteinExistence type="predicted"/>
<evidence type="ECO:0008006" key="4">
    <source>
        <dbReference type="Google" id="ProtNLM"/>
    </source>
</evidence>
<feature type="region of interest" description="Disordered" evidence="1">
    <location>
        <begin position="337"/>
        <end position="435"/>
    </location>
</feature>
<feature type="region of interest" description="Disordered" evidence="1">
    <location>
        <begin position="151"/>
        <end position="205"/>
    </location>
</feature>
<organism evidence="2 3">
    <name type="scientific">Capronia coronata CBS 617.96</name>
    <dbReference type="NCBI Taxonomy" id="1182541"/>
    <lineage>
        <taxon>Eukaryota</taxon>
        <taxon>Fungi</taxon>
        <taxon>Dikarya</taxon>
        <taxon>Ascomycota</taxon>
        <taxon>Pezizomycotina</taxon>
        <taxon>Eurotiomycetes</taxon>
        <taxon>Chaetothyriomycetidae</taxon>
        <taxon>Chaetothyriales</taxon>
        <taxon>Herpotrichiellaceae</taxon>
        <taxon>Capronia</taxon>
    </lineage>
</organism>
<feature type="compositionally biased region" description="Acidic residues" evidence="1">
    <location>
        <begin position="111"/>
        <end position="121"/>
    </location>
</feature>
<keyword evidence="3" id="KW-1185">Reference proteome</keyword>
<dbReference type="AlphaFoldDB" id="W9Z7N0"/>
<dbReference type="Proteomes" id="UP000019484">
    <property type="component" value="Unassembled WGS sequence"/>
</dbReference>
<dbReference type="HOGENOM" id="CLU_046295_2_1_1"/>
<protein>
    <recommendedName>
        <fullName evidence="4">RWD domain-containing protein</fullName>
    </recommendedName>
</protein>
<accession>W9Z7N0</accession>
<dbReference type="eggNOG" id="ENOG502SETM">
    <property type="taxonomic scope" value="Eukaryota"/>
</dbReference>
<evidence type="ECO:0000256" key="1">
    <source>
        <dbReference type="SAM" id="MobiDB-lite"/>
    </source>
</evidence>
<gene>
    <name evidence="2" type="ORF">A1O1_03617</name>
</gene>
<name>W9Z7N0_9EURO</name>
<dbReference type="STRING" id="1182541.W9Z7N0"/>
<feature type="compositionally biased region" description="Basic and acidic residues" evidence="1">
    <location>
        <begin position="189"/>
        <end position="205"/>
    </location>
</feature>
<feature type="compositionally biased region" description="Basic and acidic residues" evidence="1">
    <location>
        <begin position="425"/>
        <end position="434"/>
    </location>
</feature>
<feature type="region of interest" description="Disordered" evidence="1">
    <location>
        <begin position="93"/>
        <end position="132"/>
    </location>
</feature>
<reference evidence="2 3" key="1">
    <citation type="submission" date="2013-03" db="EMBL/GenBank/DDBJ databases">
        <title>The Genome Sequence of Capronia coronata CBS 617.96.</title>
        <authorList>
            <consortium name="The Broad Institute Genomics Platform"/>
            <person name="Cuomo C."/>
            <person name="de Hoog S."/>
            <person name="Gorbushina A."/>
            <person name="Walker B."/>
            <person name="Young S.K."/>
            <person name="Zeng Q."/>
            <person name="Gargeya S."/>
            <person name="Fitzgerald M."/>
            <person name="Haas B."/>
            <person name="Abouelleil A."/>
            <person name="Allen A.W."/>
            <person name="Alvarado L."/>
            <person name="Arachchi H.M."/>
            <person name="Berlin A.M."/>
            <person name="Chapman S.B."/>
            <person name="Gainer-Dewar J."/>
            <person name="Goldberg J."/>
            <person name="Griggs A."/>
            <person name="Gujja S."/>
            <person name="Hansen M."/>
            <person name="Howarth C."/>
            <person name="Imamovic A."/>
            <person name="Ireland A."/>
            <person name="Larimer J."/>
            <person name="McCowan C."/>
            <person name="Murphy C."/>
            <person name="Pearson M."/>
            <person name="Poon T.W."/>
            <person name="Priest M."/>
            <person name="Roberts A."/>
            <person name="Saif S."/>
            <person name="Shea T."/>
            <person name="Sisk P."/>
            <person name="Sykes S."/>
            <person name="Wortman J."/>
            <person name="Nusbaum C."/>
            <person name="Birren B."/>
        </authorList>
    </citation>
    <scope>NUCLEOTIDE SEQUENCE [LARGE SCALE GENOMIC DNA]</scope>
    <source>
        <strain evidence="2 3">CBS 617.96</strain>
    </source>
</reference>
<evidence type="ECO:0000313" key="2">
    <source>
        <dbReference type="EMBL" id="EXJ90514.1"/>
    </source>
</evidence>
<feature type="compositionally biased region" description="Low complexity" evidence="1">
    <location>
        <begin position="348"/>
        <end position="371"/>
    </location>
</feature>
<dbReference type="OrthoDB" id="432412at2759"/>
<comment type="caution">
    <text evidence="2">The sequence shown here is derived from an EMBL/GenBank/DDBJ whole genome shotgun (WGS) entry which is preliminary data.</text>
</comment>
<sequence>MSSSSSSSLTDRLETELSLLQAMYPTTLSYIPQSRELHYTSYTSTNSTSSVLTIRLPDLYPTRGVPEIIAARDGAKNDIRDVTKRSVLEVLGLADERSHGNGNGNGKSNESDESIDGDIDIDNGYQDNSGPGEVLDQIIEVFEDIVASNLQTGTGTGTGTGTSASTGASIHDGAKDNHGRPRKRGSQPRRNDGHGDDDTTDSHIGTEIDIEIEIEIENDIKNNDPQHKIRRGHHELQQRCPKTVIIWLHHLLALSKRKLAVTPTTTTTTISTTGTTMSSSSSSSPSSSNSISISGLTKPGYPGIMVFSGPKDLVDAHVRELRGLNWQAFQVRYDSDDEKEDGMGWSMARAGTTSGNTNTNTNTSATTTTADRAAEAASDHVSAATATTATGKKKADGRKDKHKHKHNHEHSNGNKYSGGSKTNNNRHEPGEWRFSHGQGKIVEVETMADVVKGIVEEENRKVFLRAVGVK</sequence>
<dbReference type="RefSeq" id="XP_007722708.1">
    <property type="nucleotide sequence ID" value="XM_007724518.1"/>
</dbReference>
<feature type="compositionally biased region" description="Low complexity" evidence="1">
    <location>
        <begin position="379"/>
        <end position="390"/>
    </location>
</feature>
<evidence type="ECO:0000313" key="3">
    <source>
        <dbReference type="Proteomes" id="UP000019484"/>
    </source>
</evidence>
<dbReference type="EMBL" id="AMWN01000003">
    <property type="protein sequence ID" value="EXJ90514.1"/>
    <property type="molecule type" value="Genomic_DNA"/>
</dbReference>